<dbReference type="PANTHER" id="PTHR47089:SF1">
    <property type="entry name" value="GUANOSINE ABC TRANSPORTER PERMEASE PROTEIN NUPP"/>
    <property type="match status" value="1"/>
</dbReference>
<keyword evidence="3 6" id="KW-0812">Transmembrane</keyword>
<comment type="subcellular location">
    <subcellularLocation>
        <location evidence="1">Cell membrane</location>
        <topology evidence="1">Multi-pass membrane protein</topology>
    </subcellularLocation>
</comment>
<feature type="transmembrane region" description="Helical" evidence="6">
    <location>
        <begin position="115"/>
        <end position="138"/>
    </location>
</feature>
<feature type="transmembrane region" description="Helical" evidence="6">
    <location>
        <begin position="189"/>
        <end position="216"/>
    </location>
</feature>
<evidence type="ECO:0000313" key="8">
    <source>
        <dbReference type="Proteomes" id="UP000095463"/>
    </source>
</evidence>
<feature type="transmembrane region" description="Helical" evidence="6">
    <location>
        <begin position="246"/>
        <end position="265"/>
    </location>
</feature>
<feature type="transmembrane region" description="Helical" evidence="6">
    <location>
        <begin position="297"/>
        <end position="315"/>
    </location>
</feature>
<keyword evidence="8" id="KW-1185">Reference proteome</keyword>
<dbReference type="PANTHER" id="PTHR47089">
    <property type="entry name" value="ABC TRANSPORTER, PERMEASE PROTEIN"/>
    <property type="match status" value="1"/>
</dbReference>
<dbReference type="RefSeq" id="WP_069910803.1">
    <property type="nucleotide sequence ID" value="NZ_LAJE02000243.1"/>
</dbReference>
<feature type="transmembrane region" description="Helical" evidence="6">
    <location>
        <begin position="92"/>
        <end position="109"/>
    </location>
</feature>
<comment type="caution">
    <text evidence="7">The sequence shown here is derived from an EMBL/GenBank/DDBJ whole genome shotgun (WGS) entry which is preliminary data.</text>
</comment>
<proteinExistence type="predicted"/>
<dbReference type="InterPro" id="IPR001851">
    <property type="entry name" value="ABC_transp_permease"/>
</dbReference>
<keyword evidence="4 6" id="KW-1133">Transmembrane helix</keyword>
<evidence type="ECO:0000256" key="3">
    <source>
        <dbReference type="ARBA" id="ARBA00022692"/>
    </source>
</evidence>
<gene>
    <name evidence="7" type="ORF">VW23_023540</name>
</gene>
<dbReference type="AlphaFoldDB" id="A0A1E5XMX3"/>
<name>A0A1E5XMX3_9HYPH</name>
<evidence type="ECO:0000256" key="1">
    <source>
        <dbReference type="ARBA" id="ARBA00004651"/>
    </source>
</evidence>
<feature type="transmembrane region" description="Helical" evidence="6">
    <location>
        <begin position="271"/>
        <end position="290"/>
    </location>
</feature>
<evidence type="ECO:0000256" key="2">
    <source>
        <dbReference type="ARBA" id="ARBA00022475"/>
    </source>
</evidence>
<dbReference type="Pfam" id="PF02653">
    <property type="entry name" value="BPD_transp_2"/>
    <property type="match status" value="1"/>
</dbReference>
<dbReference type="GO" id="GO:0005886">
    <property type="term" value="C:plasma membrane"/>
    <property type="evidence" value="ECO:0007669"/>
    <property type="project" value="UniProtKB-SubCell"/>
</dbReference>
<sequence>MRIKLEKRQEPSKLMQVVTPIASVLLTMVVGVVVFDLLGIDGQRAVIDIFLTPLLASYKWQDVAVKAAPLIIIALGLSIGNRANVWNIGAEGQYIIGALCASGVGIAAGTAGGPIIIITMILAGMLGGSAWASVPAALRTRFGVNEILSSLMLTYVALQVLSYLVGGPWKDPNGRNFPATAPLQPDQTLPILFSGTTVHLGVAIAVVLPFVFWLLMSRSVFGYQIRVVGSAPNAARHGGFDGNQTVWLAMLIGGGMAGLAGALEFAGSLKAINLGFPSGYGFTAIIVSFLGRLHPIGCLIAGIVLAVTYVGGQVAQTTVHIPNATAGIFQAMMLFFILASDIFVRYRVRFIPSAKAVVQPAPGE</sequence>
<feature type="transmembrane region" description="Helical" evidence="6">
    <location>
        <begin position="327"/>
        <end position="346"/>
    </location>
</feature>
<keyword evidence="2" id="KW-1003">Cell membrane</keyword>
<feature type="transmembrane region" description="Helical" evidence="6">
    <location>
        <begin position="21"/>
        <end position="40"/>
    </location>
</feature>
<feature type="transmembrane region" description="Helical" evidence="6">
    <location>
        <begin position="150"/>
        <end position="169"/>
    </location>
</feature>
<dbReference type="CDD" id="cd06580">
    <property type="entry name" value="TM_PBP1_transp_TpRbsC_like"/>
    <property type="match status" value="1"/>
</dbReference>
<dbReference type="GO" id="GO:0022857">
    <property type="term" value="F:transmembrane transporter activity"/>
    <property type="evidence" value="ECO:0007669"/>
    <property type="project" value="InterPro"/>
</dbReference>
<keyword evidence="5 6" id="KW-0472">Membrane</keyword>
<evidence type="ECO:0000256" key="5">
    <source>
        <dbReference type="ARBA" id="ARBA00023136"/>
    </source>
</evidence>
<organism evidence="7 8">
    <name type="scientific">Devosia insulae DS-56</name>
    <dbReference type="NCBI Taxonomy" id="1116389"/>
    <lineage>
        <taxon>Bacteria</taxon>
        <taxon>Pseudomonadati</taxon>
        <taxon>Pseudomonadota</taxon>
        <taxon>Alphaproteobacteria</taxon>
        <taxon>Hyphomicrobiales</taxon>
        <taxon>Devosiaceae</taxon>
        <taxon>Devosia</taxon>
    </lineage>
</organism>
<evidence type="ECO:0000256" key="6">
    <source>
        <dbReference type="SAM" id="Phobius"/>
    </source>
</evidence>
<dbReference type="Proteomes" id="UP000095463">
    <property type="component" value="Unassembled WGS sequence"/>
</dbReference>
<accession>A0A1E5XMX3</accession>
<protein>
    <submittedName>
        <fullName evidence="7">Sugar ABC transporter permease</fullName>
    </submittedName>
</protein>
<evidence type="ECO:0000256" key="4">
    <source>
        <dbReference type="ARBA" id="ARBA00022989"/>
    </source>
</evidence>
<evidence type="ECO:0000313" key="7">
    <source>
        <dbReference type="EMBL" id="OEO29966.1"/>
    </source>
</evidence>
<dbReference type="EMBL" id="LAJE02000243">
    <property type="protein sequence ID" value="OEO29966.1"/>
    <property type="molecule type" value="Genomic_DNA"/>
</dbReference>
<feature type="transmembrane region" description="Helical" evidence="6">
    <location>
        <begin position="60"/>
        <end position="80"/>
    </location>
</feature>
<dbReference type="OrthoDB" id="9809785at2"/>
<reference evidence="7 8" key="1">
    <citation type="journal article" date="2015" name="Genome Announc.">
        <title>Genome Assemblies of Three Soil-Associated Devosia species: D. insulae, D. limi, and D. soli.</title>
        <authorList>
            <person name="Hassan Y.I."/>
            <person name="Lepp D."/>
            <person name="Zhou T."/>
        </authorList>
    </citation>
    <scope>NUCLEOTIDE SEQUENCE [LARGE SCALE GENOMIC DNA]</scope>
    <source>
        <strain evidence="7 8">DS-56</strain>
    </source>
</reference>